<evidence type="ECO:0000313" key="5">
    <source>
        <dbReference type="WBParaSite" id="SSLN_0001744001-mRNA-1"/>
    </source>
</evidence>
<feature type="region of interest" description="Disordered" evidence="2">
    <location>
        <begin position="1033"/>
        <end position="1068"/>
    </location>
</feature>
<keyword evidence="4" id="KW-1185">Reference proteome</keyword>
<dbReference type="Proteomes" id="UP000275846">
    <property type="component" value="Unassembled WGS sequence"/>
</dbReference>
<gene>
    <name evidence="3" type="ORF">SSLN_LOCUS16799</name>
</gene>
<feature type="compositionally biased region" description="Polar residues" evidence="2">
    <location>
        <begin position="1422"/>
        <end position="1433"/>
    </location>
</feature>
<feature type="region of interest" description="Disordered" evidence="2">
    <location>
        <begin position="1101"/>
        <end position="1212"/>
    </location>
</feature>
<feature type="region of interest" description="Disordered" evidence="2">
    <location>
        <begin position="1751"/>
        <end position="1776"/>
    </location>
</feature>
<feature type="region of interest" description="Disordered" evidence="2">
    <location>
        <begin position="1512"/>
        <end position="1550"/>
    </location>
</feature>
<feature type="compositionally biased region" description="Polar residues" evidence="2">
    <location>
        <begin position="1316"/>
        <end position="1329"/>
    </location>
</feature>
<accession>A0A183TK01</accession>
<feature type="region of interest" description="Disordered" evidence="2">
    <location>
        <begin position="1603"/>
        <end position="1634"/>
    </location>
</feature>
<dbReference type="EMBL" id="UYSU01041541">
    <property type="protein sequence ID" value="VDM03185.1"/>
    <property type="molecule type" value="Genomic_DNA"/>
</dbReference>
<organism evidence="5">
    <name type="scientific">Schistocephalus solidus</name>
    <name type="common">Tapeworm</name>
    <dbReference type="NCBI Taxonomy" id="70667"/>
    <lineage>
        <taxon>Eukaryota</taxon>
        <taxon>Metazoa</taxon>
        <taxon>Spiralia</taxon>
        <taxon>Lophotrochozoa</taxon>
        <taxon>Platyhelminthes</taxon>
        <taxon>Cestoda</taxon>
        <taxon>Eucestoda</taxon>
        <taxon>Diphyllobothriidea</taxon>
        <taxon>Diphyllobothriidae</taxon>
        <taxon>Schistocephalus</taxon>
    </lineage>
</organism>
<feature type="compositionally biased region" description="Acidic residues" evidence="2">
    <location>
        <begin position="1044"/>
        <end position="1061"/>
    </location>
</feature>
<reference evidence="5" key="1">
    <citation type="submission" date="2016-06" db="UniProtKB">
        <authorList>
            <consortium name="WormBaseParasite"/>
        </authorList>
    </citation>
    <scope>IDENTIFICATION</scope>
</reference>
<evidence type="ECO:0000313" key="4">
    <source>
        <dbReference type="Proteomes" id="UP000275846"/>
    </source>
</evidence>
<feature type="compositionally biased region" description="Low complexity" evidence="2">
    <location>
        <begin position="1149"/>
        <end position="1184"/>
    </location>
</feature>
<dbReference type="STRING" id="70667.A0A183TK01"/>
<dbReference type="WBParaSite" id="SSLN_0001744001-mRNA-1">
    <property type="protein sequence ID" value="SSLN_0001744001-mRNA-1"/>
    <property type="gene ID" value="SSLN_0001744001"/>
</dbReference>
<feature type="region of interest" description="Disordered" evidence="2">
    <location>
        <begin position="966"/>
        <end position="1011"/>
    </location>
</feature>
<feature type="compositionally biased region" description="Low complexity" evidence="2">
    <location>
        <begin position="1393"/>
        <end position="1411"/>
    </location>
</feature>
<feature type="compositionally biased region" description="Low complexity" evidence="2">
    <location>
        <begin position="1526"/>
        <end position="1537"/>
    </location>
</feature>
<feature type="compositionally biased region" description="Polar residues" evidence="2">
    <location>
        <begin position="1512"/>
        <end position="1525"/>
    </location>
</feature>
<reference evidence="3 4" key="2">
    <citation type="submission" date="2018-11" db="EMBL/GenBank/DDBJ databases">
        <authorList>
            <consortium name="Pathogen Informatics"/>
        </authorList>
    </citation>
    <scope>NUCLEOTIDE SEQUENCE [LARGE SCALE GENOMIC DNA]</scope>
    <source>
        <strain evidence="3 4">NST_G2</strain>
    </source>
</reference>
<evidence type="ECO:0000256" key="2">
    <source>
        <dbReference type="SAM" id="MobiDB-lite"/>
    </source>
</evidence>
<protein>
    <submittedName>
        <fullName evidence="5">Cardiomyopathy-associated protein 5</fullName>
    </submittedName>
</protein>
<feature type="compositionally biased region" description="Polar residues" evidence="2">
    <location>
        <begin position="1000"/>
        <end position="1011"/>
    </location>
</feature>
<feature type="compositionally biased region" description="Basic and acidic residues" evidence="2">
    <location>
        <begin position="1751"/>
        <end position="1765"/>
    </location>
</feature>
<feature type="compositionally biased region" description="Acidic residues" evidence="2">
    <location>
        <begin position="968"/>
        <end position="984"/>
    </location>
</feature>
<keyword evidence="1" id="KW-0175">Coiled coil</keyword>
<feature type="region of interest" description="Disordered" evidence="2">
    <location>
        <begin position="835"/>
        <end position="864"/>
    </location>
</feature>
<feature type="coiled-coil region" evidence="1">
    <location>
        <begin position="193"/>
        <end position="226"/>
    </location>
</feature>
<dbReference type="OrthoDB" id="6279053at2759"/>
<feature type="compositionally biased region" description="Basic and acidic residues" evidence="2">
    <location>
        <begin position="55"/>
        <end position="68"/>
    </location>
</feature>
<feature type="region of interest" description="Disordered" evidence="2">
    <location>
        <begin position="1281"/>
        <end position="1329"/>
    </location>
</feature>
<evidence type="ECO:0000256" key="1">
    <source>
        <dbReference type="SAM" id="Coils"/>
    </source>
</evidence>
<feature type="compositionally biased region" description="Acidic residues" evidence="2">
    <location>
        <begin position="43"/>
        <end position="54"/>
    </location>
</feature>
<feature type="region of interest" description="Disordered" evidence="2">
    <location>
        <begin position="1353"/>
        <end position="1446"/>
    </location>
</feature>
<proteinExistence type="predicted"/>
<feature type="region of interest" description="Disordered" evidence="2">
    <location>
        <begin position="42"/>
        <end position="68"/>
    </location>
</feature>
<sequence>MGTVEEEAEAEVKGAVPEEEEEVVVPAVVEEIVEAAPKAAEIVDAEDAEGETTEDEKAVAEEKAKQKEEMCIVEEKAEAEVKAALPVEEEEVVVPAVDNAFVEAAPSAAEIVVEKYAGGERAVEENSVAMKEEDEEEEEKVELGMVEEQAEAEVKAVLTVGEEVVVVPTLDEASVEAAPAAAEIVEAEVAGGKRAEEEEAVAMEEEEKEMKEKEEMEIMEEEAEAEVKMALPIEEEDVVPAVEERIVESVPVAAEIGETDEVRGERLQEEEVEAKAEEVVKEIEERGFVVEVSEAEVELQLECGKLILPEKQTLVEVEDLVEVELGNLVPVQFIGETRSVGSPESVVQEMCFVPQQRDSVPLFPESVASSDLLQYDSSTFVGDSGYVLPSDFRSGLVGFRFDSISSLPSEADVCIPLSEASRLRTYPSPQILPLGGFHLPVCRPAEMDVFETLPSADYTALHLGLTHTFGAFTERVSFIDSDSTGALGASSYSSAPAPSPCVSDKRGIHIALEDVGKFGHEETKFMVDFPVEVTAITSVSESPPYSAPFDEADEAAVHIDTLGSTLPVPFSLSPQPESVRSLRPDPNLRSATCLALSGSVDQEIVMPLDLTASIPCAVSAADCLVPTGTRPDSYPLAKKRASDDEFHSKLRITRAQTAPIDRPLLTACVEELWVEGGEETVASEVYHCIPAVTDVCLLYPRVTACLRHVHQFSVHDAFRPPKHLPVDLMEELDLTPDFAALPFPLTERETPTTQCKETVDEEYYPALSMRVASGLLHTSVPEMCTGSLPAETSGTIRSLLPTAPVSSAPVSRECMGKVVSPAVCFSSPALQTEQKQQQQQQLKKQGEQQEPVASPETVSNSPSDLDVWVLSKSSSSMEAISGDEKVAEQEEETAAELDLIHDHDHADGDVTPQQHPCTPLLLSQDKETFVETLPVASSSMHLPVVEDDLSQLAAAAGVTLAAEFAQTPDDDEVEEEENGFDQDDREGGRLRGLPLTLPTSRSASKQQGYKTSLATLDRSSKILSRLKFYGIGATPSSSAKYEEFGESESDEWIQETEAEDGETSKQDVKVTAVSEAQMPSEERFPDSSQSVHEFVIEEVEMDVEPLSPIQEVAANEQASSPEDSLDEDDTKLTLPEDFELVPAQEDADSLSSSSSSTALPPTSRLLTRPPSERLSTSSQRSSELIAGSVCSDTADESSRGSQSTVVFMGRPNVPPTTGLMHFAHSEAPEAGEGVNIISQPSQPDGSRTTLASVESDLNLIGESSREVPSRLPNAASLPRLLQASSSPPTGAHGLLATDSKDTRVSPAPSGHHLSGLASTPSLLGRSTSSSAYFPQKSRLGKMKVFAGGPGVSAPALAQTSDLESRSSSLSEFERLERQMCATSSPEALQRKPSPSSALQESSSSKTPSSLSEFERLEAAMETGTSPSLGSSGDMQGKSADVSGEGEGSSQLSLVEFLRFETECQKEDLGDACLVGTIETTVPLSAPDSMLTPLPYTKIDTIYEDMLAEQASQSLDSSKQTDGDLTSSGAAQMSSASATVAPEAMEGSACESDSLTQSSLCDSLIPTFSMAESSSCSFREHQPSANIQYIIREAREVIERGLSRERDSLGEGDSFSSSSDVEELPGRSSSLELDQRQEPIGFLRTSQDSLDDILPIQGCEDVSISSSSFSQALHSCPMTDSLEDSGAAMASCSRTSTQSPARTELSKHAGALGTAFSLQAEGESEDDVQGGDKNDMKVRQMSSLELRATSDDDALAKRSRTHEGRTISRLGPSMSSGSLHDASVLGLEAAPVSRTDSNLGSTIFDISEEELGVGSGKSIVQPPASLTCSPLRSMTSSQTSEFPEVCETVEPGTLVETTGFPPVSQLTELLTEVPPLDSQSSTKPDFQPFVFKEIEDDFTVITRLEDTQAIASHVTPEGNTEEEQ</sequence>
<evidence type="ECO:0000313" key="3">
    <source>
        <dbReference type="EMBL" id="VDM03185.1"/>
    </source>
</evidence>
<name>A0A183TK01_SCHSO</name>